<reference evidence="2 3" key="1">
    <citation type="journal article" date="2014" name="Genome Announc.">
        <title>Draft Genome Sequence of Marinomonas sp. Strain D104, a Polycyclic Aromatic Hydrocarbon-Degrading Bacterium from the Deep-Sea Sediment of the Arctic Ocean.</title>
        <authorList>
            <person name="Dong C."/>
            <person name="Bai X."/>
            <person name="Lai Q."/>
            <person name="Xie Y."/>
            <person name="Chen X."/>
            <person name="Shao Z."/>
        </authorList>
    </citation>
    <scope>NUCLEOTIDE SEQUENCE [LARGE SCALE GENOMIC DNA]</scope>
    <source>
        <strain evidence="2 3">D104</strain>
    </source>
</reference>
<dbReference type="PATRIC" id="fig|1208321.3.peg.2770"/>
<dbReference type="SUPFAM" id="SSF51658">
    <property type="entry name" value="Xylose isomerase-like"/>
    <property type="match status" value="1"/>
</dbReference>
<keyword evidence="3" id="KW-1185">Reference proteome</keyword>
<organism evidence="2 3">
    <name type="scientific">Marinomonas profundimaris</name>
    <dbReference type="NCBI Taxonomy" id="1208321"/>
    <lineage>
        <taxon>Bacteria</taxon>
        <taxon>Pseudomonadati</taxon>
        <taxon>Pseudomonadota</taxon>
        <taxon>Gammaproteobacteria</taxon>
        <taxon>Oceanospirillales</taxon>
        <taxon>Oceanospirillaceae</taxon>
        <taxon>Marinomonas</taxon>
    </lineage>
</organism>
<gene>
    <name evidence="2" type="ORF">D104_13905</name>
</gene>
<proteinExistence type="predicted"/>
<dbReference type="EMBL" id="AYOZ01000045">
    <property type="protein sequence ID" value="ETI58671.1"/>
    <property type="molecule type" value="Genomic_DNA"/>
</dbReference>
<dbReference type="InterPro" id="IPR030823">
    <property type="entry name" value="IolE/MocC"/>
</dbReference>
<evidence type="ECO:0000313" key="2">
    <source>
        <dbReference type="EMBL" id="ETI58671.1"/>
    </source>
</evidence>
<evidence type="ECO:0000313" key="3">
    <source>
        <dbReference type="Proteomes" id="UP000018857"/>
    </source>
</evidence>
<dbReference type="STRING" id="1208321.D104_13905"/>
<dbReference type="OrthoDB" id="9804047at2"/>
<dbReference type="InterPro" id="IPR050312">
    <property type="entry name" value="IolE/XylAMocC-like"/>
</dbReference>
<feature type="domain" description="Xylose isomerase-like TIM barrel" evidence="1">
    <location>
        <begin position="44"/>
        <end position="298"/>
    </location>
</feature>
<dbReference type="InterPro" id="IPR036237">
    <property type="entry name" value="Xyl_isomerase-like_sf"/>
</dbReference>
<dbReference type="PANTHER" id="PTHR12110">
    <property type="entry name" value="HYDROXYPYRUVATE ISOMERASE"/>
    <property type="match status" value="1"/>
</dbReference>
<sequence>MNSNNKNNSATTQSNIRIGINPLTWTNDDLPSLGADTPLEVCLSEARQAGYSGVELGNKFPRDASVLGPILKAHDLSLVSGWYSARLLERSVADEITAMQDHLNLLKALGSNVMVFAEVSGCIHGDQAAPLSQRPRMTASQWEEYAKRMTAVADYMAEQGVKMAYHHHMGTVIETAEEVDKLMEMTGNNVGLLLDTGHITFAGGDALTMAKKHAKRIVHVHCKDIRPSVLKDNLNRDSAFLNAVLEGVYTVPGDGSIDYFPIFEVLKSAGYQGWIVVEAEQDPAIAHPLTYATKGYDYLSSNLEKAGFAF</sequence>
<dbReference type="GO" id="GO:0016853">
    <property type="term" value="F:isomerase activity"/>
    <property type="evidence" value="ECO:0007669"/>
    <property type="project" value="UniProtKB-KW"/>
</dbReference>
<protein>
    <submittedName>
        <fullName evidence="2">Xylose isomerase</fullName>
    </submittedName>
</protein>
<dbReference type="NCBIfam" id="TIGR04379">
    <property type="entry name" value="myo_inos_iolE"/>
    <property type="match status" value="1"/>
</dbReference>
<dbReference type="Proteomes" id="UP000018857">
    <property type="component" value="Unassembled WGS sequence"/>
</dbReference>
<dbReference type="InterPro" id="IPR013022">
    <property type="entry name" value="Xyl_isomerase-like_TIM-brl"/>
</dbReference>
<comment type="caution">
    <text evidence="2">The sequence shown here is derived from an EMBL/GenBank/DDBJ whole genome shotgun (WGS) entry which is preliminary data.</text>
</comment>
<accession>W1RPB6</accession>
<dbReference type="eggNOG" id="COG1082">
    <property type="taxonomic scope" value="Bacteria"/>
</dbReference>
<keyword evidence="2" id="KW-0413">Isomerase</keyword>
<evidence type="ECO:0000259" key="1">
    <source>
        <dbReference type="Pfam" id="PF01261"/>
    </source>
</evidence>
<dbReference type="AlphaFoldDB" id="W1RPB6"/>
<name>W1RPB6_9GAMM</name>
<dbReference type="Pfam" id="PF01261">
    <property type="entry name" value="AP_endonuc_2"/>
    <property type="match status" value="1"/>
</dbReference>
<dbReference type="Gene3D" id="3.20.20.150">
    <property type="entry name" value="Divalent-metal-dependent TIM barrel enzymes"/>
    <property type="match status" value="1"/>
</dbReference>
<dbReference type="RefSeq" id="WP_024024833.1">
    <property type="nucleotide sequence ID" value="NZ_AYOZ01000045.1"/>
</dbReference>
<dbReference type="PANTHER" id="PTHR12110:SF41">
    <property type="entry name" value="INOSOSE DEHYDRATASE"/>
    <property type="match status" value="1"/>
</dbReference>